<comment type="caution">
    <text evidence="3">The sequence shown here is derived from an EMBL/GenBank/DDBJ whole genome shotgun (WGS) entry which is preliminary data.</text>
</comment>
<evidence type="ECO:0000313" key="3">
    <source>
        <dbReference type="EMBL" id="MFD1425572.1"/>
    </source>
</evidence>
<keyword evidence="2" id="KW-0175">Coiled coil</keyword>
<dbReference type="RefSeq" id="WP_380162430.1">
    <property type="nucleotide sequence ID" value="NZ_JBHTNU010000001.1"/>
</dbReference>
<protein>
    <submittedName>
        <fullName evidence="3">PspA/IM30 family protein</fullName>
    </submittedName>
</protein>
<sequence>MGILSRFKDIMSSNVHALLDKAEDPEKMVDQYIRNLNNDLGKVKSETATVMAEERRAKRALEECKADIDKMQNYAIKALEAGNEEDARKFLARKGELASKETEYQQAFDLASSNALQMRQMHDKLVSDIQELESRRAMIKSKMAVAKTQQRLNQIGSSVQGANQSISAFERMEEKVNQSLDEAQAMSELNAGPKDEIKDLTAKYDSSDVGVDQELEALKAQLKNKEQ</sequence>
<proteinExistence type="inferred from homology"/>
<dbReference type="Pfam" id="PF04012">
    <property type="entry name" value="PspA_IM30"/>
    <property type="match status" value="1"/>
</dbReference>
<feature type="coiled-coil region" evidence="2">
    <location>
        <begin position="115"/>
        <end position="189"/>
    </location>
</feature>
<reference evidence="4" key="1">
    <citation type="journal article" date="2019" name="Int. J. Syst. Evol. Microbiol.">
        <title>The Global Catalogue of Microorganisms (GCM) 10K type strain sequencing project: providing services to taxonomists for standard genome sequencing and annotation.</title>
        <authorList>
            <consortium name="The Broad Institute Genomics Platform"/>
            <consortium name="The Broad Institute Genome Sequencing Center for Infectious Disease"/>
            <person name="Wu L."/>
            <person name="Ma J."/>
        </authorList>
    </citation>
    <scope>NUCLEOTIDE SEQUENCE [LARGE SCALE GENOMIC DNA]</scope>
    <source>
        <strain evidence="4">S1</strain>
    </source>
</reference>
<dbReference type="EMBL" id="JBHTNU010000001">
    <property type="protein sequence ID" value="MFD1425572.1"/>
    <property type="molecule type" value="Genomic_DNA"/>
</dbReference>
<accession>A0ABW4C4E1</accession>
<evidence type="ECO:0000256" key="1">
    <source>
        <dbReference type="ARBA" id="ARBA00043985"/>
    </source>
</evidence>
<dbReference type="Proteomes" id="UP001597282">
    <property type="component" value="Unassembled WGS sequence"/>
</dbReference>
<comment type="similarity">
    <text evidence="1">Belongs to the PspA/Vipp/IM30 family.</text>
</comment>
<dbReference type="InterPro" id="IPR007157">
    <property type="entry name" value="PspA_VIPP1"/>
</dbReference>
<keyword evidence="4" id="KW-1185">Reference proteome</keyword>
<dbReference type="PANTHER" id="PTHR31088">
    <property type="entry name" value="MEMBRANE-ASSOCIATED PROTEIN VIPP1, CHLOROPLASTIC"/>
    <property type="match status" value="1"/>
</dbReference>
<gene>
    <name evidence="3" type="ORF">ACFQ4Y_01315</name>
</gene>
<organism evidence="3 4">
    <name type="scientific">Kroppenstedtia sanguinis</name>
    <dbReference type="NCBI Taxonomy" id="1380684"/>
    <lineage>
        <taxon>Bacteria</taxon>
        <taxon>Bacillati</taxon>
        <taxon>Bacillota</taxon>
        <taxon>Bacilli</taxon>
        <taxon>Bacillales</taxon>
        <taxon>Thermoactinomycetaceae</taxon>
        <taxon>Kroppenstedtia</taxon>
    </lineage>
</organism>
<evidence type="ECO:0000313" key="4">
    <source>
        <dbReference type="Proteomes" id="UP001597282"/>
    </source>
</evidence>
<dbReference type="PANTHER" id="PTHR31088:SF6">
    <property type="entry name" value="PHAGE SHOCK PROTEIN A"/>
    <property type="match status" value="1"/>
</dbReference>
<name>A0ABW4C4E1_9BACL</name>
<evidence type="ECO:0000256" key="2">
    <source>
        <dbReference type="SAM" id="Coils"/>
    </source>
</evidence>